<organism evidence="4 5">
    <name type="scientific">Paracoccidioides brasiliensis (strain Pb18)</name>
    <dbReference type="NCBI Taxonomy" id="502780"/>
    <lineage>
        <taxon>Eukaryota</taxon>
        <taxon>Fungi</taxon>
        <taxon>Dikarya</taxon>
        <taxon>Ascomycota</taxon>
        <taxon>Pezizomycotina</taxon>
        <taxon>Eurotiomycetes</taxon>
        <taxon>Eurotiomycetidae</taxon>
        <taxon>Onygenales</taxon>
        <taxon>Ajellomycetaceae</taxon>
        <taxon>Paracoccidioides</taxon>
    </lineage>
</organism>
<dbReference type="Proteomes" id="UP000001628">
    <property type="component" value="Unassembled WGS sequence"/>
</dbReference>
<dbReference type="PROSITE" id="PS50158">
    <property type="entry name" value="ZF_CCHC"/>
    <property type="match status" value="1"/>
</dbReference>
<feature type="compositionally biased region" description="Basic residues" evidence="2">
    <location>
        <begin position="54"/>
        <end position="79"/>
    </location>
</feature>
<dbReference type="SUPFAM" id="SSF57756">
    <property type="entry name" value="Retrovirus zinc finger-like domains"/>
    <property type="match status" value="1"/>
</dbReference>
<dbReference type="Gene3D" id="4.10.60.10">
    <property type="entry name" value="Zinc finger, CCHC-type"/>
    <property type="match status" value="1"/>
</dbReference>
<dbReference type="InParanoid" id="A0A0A0HU13"/>
<evidence type="ECO:0000256" key="2">
    <source>
        <dbReference type="SAM" id="MobiDB-lite"/>
    </source>
</evidence>
<name>A0A0A0HU13_PARBD</name>
<dbReference type="SMART" id="SM00343">
    <property type="entry name" value="ZnF_C2HC"/>
    <property type="match status" value="1"/>
</dbReference>
<gene>
    <name evidence="4" type="ORF">PADG_12086</name>
</gene>
<dbReference type="InterPro" id="IPR001878">
    <property type="entry name" value="Znf_CCHC"/>
</dbReference>
<dbReference type="HOGENOM" id="CLU_2134288_0_0_1"/>
<dbReference type="EMBL" id="KN275964">
    <property type="protein sequence ID" value="KGM91778.1"/>
    <property type="molecule type" value="Genomic_DNA"/>
</dbReference>
<dbReference type="KEGG" id="pbn:PADG_12086"/>
<evidence type="ECO:0000259" key="3">
    <source>
        <dbReference type="PROSITE" id="PS50158"/>
    </source>
</evidence>
<feature type="region of interest" description="Disordered" evidence="2">
    <location>
        <begin position="39"/>
        <end position="99"/>
    </location>
</feature>
<keyword evidence="1" id="KW-0862">Zinc</keyword>
<keyword evidence="1" id="KW-0863">Zinc-finger</keyword>
<dbReference type="VEuPathDB" id="FungiDB:PADG_12086"/>
<keyword evidence="5" id="KW-1185">Reference proteome</keyword>
<dbReference type="InterPro" id="IPR036875">
    <property type="entry name" value="Znf_CCHC_sf"/>
</dbReference>
<keyword evidence="1" id="KW-0479">Metal-binding</keyword>
<sequence>MLRWKNAERPSELVSRIRWKKDVKCFNCGKKGHFAKECKEAGEDGESSEDSAKKPAKRAFNRPRKAPSKGKAKAKAKARRIADTSSETDEAAEFSESTESFKRISFVKRSVHD</sequence>
<proteinExistence type="predicted"/>
<reference evidence="4 5" key="1">
    <citation type="journal article" date="2011" name="PLoS Genet.">
        <title>Comparative genomic analysis of human fungal pathogens causing paracoccidioidomycosis.</title>
        <authorList>
            <person name="Desjardins C.A."/>
            <person name="Champion M.D."/>
            <person name="Holder J.W."/>
            <person name="Muszewska A."/>
            <person name="Goldberg J."/>
            <person name="Bailao A.M."/>
            <person name="Brigido M.M."/>
            <person name="Ferreira M.E."/>
            <person name="Garcia A.M."/>
            <person name="Grynberg M."/>
            <person name="Gujja S."/>
            <person name="Heiman D.I."/>
            <person name="Henn M.R."/>
            <person name="Kodira C.D."/>
            <person name="Leon-Narvaez H."/>
            <person name="Longo L.V."/>
            <person name="Ma L.J."/>
            <person name="Malavazi I."/>
            <person name="Matsuo A.L."/>
            <person name="Morais F.V."/>
            <person name="Pereira M."/>
            <person name="Rodriguez-Brito S."/>
            <person name="Sakthikumar S."/>
            <person name="Salem-Izacc S.M."/>
            <person name="Sykes S.M."/>
            <person name="Teixeira M.M."/>
            <person name="Vallejo M.C."/>
            <person name="Walter M.E."/>
            <person name="Yandava C."/>
            <person name="Young S."/>
            <person name="Zeng Q."/>
            <person name="Zucker J."/>
            <person name="Felipe M.S."/>
            <person name="Goldman G.H."/>
            <person name="Haas B.J."/>
            <person name="McEwen J.G."/>
            <person name="Nino-Vega G."/>
            <person name="Puccia R."/>
            <person name="San-Blas G."/>
            <person name="Soares C.M."/>
            <person name="Birren B.W."/>
            <person name="Cuomo C.A."/>
        </authorList>
    </citation>
    <scope>NUCLEOTIDE SEQUENCE [LARGE SCALE GENOMIC DNA]</scope>
    <source>
        <strain evidence="4 5">Pb18</strain>
    </source>
</reference>
<dbReference type="GO" id="GO:0003676">
    <property type="term" value="F:nucleic acid binding"/>
    <property type="evidence" value="ECO:0007669"/>
    <property type="project" value="InterPro"/>
</dbReference>
<evidence type="ECO:0000313" key="5">
    <source>
        <dbReference type="Proteomes" id="UP000001628"/>
    </source>
</evidence>
<dbReference type="GeneID" id="22587983"/>
<evidence type="ECO:0000256" key="1">
    <source>
        <dbReference type="PROSITE-ProRule" id="PRU00047"/>
    </source>
</evidence>
<feature type="domain" description="CCHC-type" evidence="3">
    <location>
        <begin position="24"/>
        <end position="40"/>
    </location>
</feature>
<dbReference type="GO" id="GO:0008270">
    <property type="term" value="F:zinc ion binding"/>
    <property type="evidence" value="ECO:0007669"/>
    <property type="project" value="UniProtKB-KW"/>
</dbReference>
<accession>A0A0A0HU13</accession>
<evidence type="ECO:0000313" key="4">
    <source>
        <dbReference type="EMBL" id="KGM91778.1"/>
    </source>
</evidence>
<dbReference type="AlphaFoldDB" id="A0A0A0HU13"/>
<protein>
    <recommendedName>
        <fullName evidence="3">CCHC-type domain-containing protein</fullName>
    </recommendedName>
</protein>
<dbReference type="RefSeq" id="XP_010761951.1">
    <property type="nucleotide sequence ID" value="XM_010763649.1"/>
</dbReference>
<dbReference type="Pfam" id="PF00098">
    <property type="entry name" value="zf-CCHC"/>
    <property type="match status" value="1"/>
</dbReference>